<organism evidence="1 2">
    <name type="scientific">Strongyloides venezuelensis</name>
    <name type="common">Threadworm</name>
    <dbReference type="NCBI Taxonomy" id="75913"/>
    <lineage>
        <taxon>Eukaryota</taxon>
        <taxon>Metazoa</taxon>
        <taxon>Ecdysozoa</taxon>
        <taxon>Nematoda</taxon>
        <taxon>Chromadorea</taxon>
        <taxon>Rhabditida</taxon>
        <taxon>Tylenchina</taxon>
        <taxon>Panagrolaimomorpha</taxon>
        <taxon>Strongyloidoidea</taxon>
        <taxon>Strongyloididae</taxon>
        <taxon>Strongyloides</taxon>
    </lineage>
</organism>
<evidence type="ECO:0000313" key="1">
    <source>
        <dbReference type="Proteomes" id="UP000035680"/>
    </source>
</evidence>
<dbReference type="AlphaFoldDB" id="A0A0K0F8E0"/>
<sequence>MSILNYFDTDENTISLKTKKMKKAKNKKIKSKEIFSMSDSSDDEIKKKKKVAREEKLSKIVETPSIKEPPSKVICRKHPERTIKAFNLIKKDLNFTSDIFSEGNVETSKLFEAIPEVPDKGNCGNVYESEDDYNIPPKKIKPVNLIVEDKSKPISHLKVFDKNGEVILPNKDIEGTCDNIIKSAKKINIGHFLPQKDNKKGKNLKFLPDDGGIMRKGFPFYHWLRRHTTDNYKARILKYNINITYGPFSEEEDEIIIKNWKNFCKHYNTKEEELFWYLGNCVSDRRSQTSRKEEANFMEETAMIPRICKGLNNRLSYMVISRLKKLYSPLNLLSNTNYIWLYTKKEKDEIINLLKKYDHNISRVALEVNKTWVYVQHLWTLEKMKTDYPFYAMAYIYNIIENSSIIKMKRLLTGDDDFEDLLKPIIVNLTREIYDTTVESISFVINAMREYVKEEMKTTKKFKKAIKLLLPWRHFGASIKNTYLIYINMRITNLENGEGTNVKDDILYSEIERNRFYINSPYYPKIAFDRARKKYKKAIKQFGKGIVKFNCGEHYQDLLMEKFIIENVLDDEEDLSVLMERPDQFKKTLLKYLYTSKKIDIVSYEFEPHEVENISI</sequence>
<protein>
    <submittedName>
        <fullName evidence="2">PRESAN domain-containing protein</fullName>
    </submittedName>
</protein>
<reference evidence="2" key="2">
    <citation type="submission" date="2015-08" db="UniProtKB">
        <authorList>
            <consortium name="WormBaseParasite"/>
        </authorList>
    </citation>
    <scope>IDENTIFICATION</scope>
</reference>
<reference evidence="1" key="1">
    <citation type="submission" date="2014-07" db="EMBL/GenBank/DDBJ databases">
        <authorList>
            <person name="Martin A.A"/>
            <person name="De Silva N."/>
        </authorList>
    </citation>
    <scope>NUCLEOTIDE SEQUENCE</scope>
</reference>
<dbReference type="STRING" id="75913.A0A0K0F8E0"/>
<dbReference type="Proteomes" id="UP000035680">
    <property type="component" value="Unassembled WGS sequence"/>
</dbReference>
<evidence type="ECO:0000313" key="2">
    <source>
        <dbReference type="WBParaSite" id="SVE_0508900.1"/>
    </source>
</evidence>
<keyword evidence="1" id="KW-1185">Reference proteome</keyword>
<accession>A0A0K0F8E0</accession>
<proteinExistence type="predicted"/>
<name>A0A0K0F8E0_STRVS</name>
<dbReference type="WBParaSite" id="SVE_0508900.1">
    <property type="protein sequence ID" value="SVE_0508900.1"/>
    <property type="gene ID" value="SVE_0508900"/>
</dbReference>